<organism evidence="4 5">
    <name type="scientific">Cirrhinus mrigala</name>
    <name type="common">Mrigala</name>
    <dbReference type="NCBI Taxonomy" id="683832"/>
    <lineage>
        <taxon>Eukaryota</taxon>
        <taxon>Metazoa</taxon>
        <taxon>Chordata</taxon>
        <taxon>Craniata</taxon>
        <taxon>Vertebrata</taxon>
        <taxon>Euteleostomi</taxon>
        <taxon>Actinopterygii</taxon>
        <taxon>Neopterygii</taxon>
        <taxon>Teleostei</taxon>
        <taxon>Ostariophysi</taxon>
        <taxon>Cypriniformes</taxon>
        <taxon>Cyprinidae</taxon>
        <taxon>Labeoninae</taxon>
        <taxon>Labeonini</taxon>
        <taxon>Cirrhinus</taxon>
    </lineage>
</organism>
<accession>A0ABD0P4A5</accession>
<evidence type="ECO:0000313" key="5">
    <source>
        <dbReference type="Proteomes" id="UP001529510"/>
    </source>
</evidence>
<gene>
    <name evidence="4" type="ORF">M9458_037124</name>
</gene>
<dbReference type="EMBL" id="JAMKFB020000018">
    <property type="protein sequence ID" value="KAL0168902.1"/>
    <property type="molecule type" value="Genomic_DNA"/>
</dbReference>
<dbReference type="InterPro" id="IPR028941">
    <property type="entry name" value="WHIM2_dom"/>
</dbReference>
<comment type="subcellular location">
    <subcellularLocation>
        <location evidence="1">Nucleus</location>
    </subcellularLocation>
</comment>
<dbReference type="Pfam" id="PF15613">
    <property type="entry name" value="WSD"/>
    <property type="match status" value="1"/>
</dbReference>
<comment type="caution">
    <text evidence="4">The sequence shown here is derived from an EMBL/GenBank/DDBJ whole genome shotgun (WGS) entry which is preliminary data.</text>
</comment>
<keyword evidence="5" id="KW-1185">Reference proteome</keyword>
<dbReference type="PANTHER" id="PTHR46802">
    <property type="entry name" value="TYROSINE-PROTEIN KINASE BAZ1B"/>
    <property type="match status" value="1"/>
</dbReference>
<name>A0ABD0P4A5_CIRMR</name>
<dbReference type="Proteomes" id="UP001529510">
    <property type="component" value="Unassembled WGS sequence"/>
</dbReference>
<evidence type="ECO:0000313" key="4">
    <source>
        <dbReference type="EMBL" id="KAL0168902.1"/>
    </source>
</evidence>
<feature type="non-terminal residue" evidence="4">
    <location>
        <position position="1"/>
    </location>
</feature>
<evidence type="ECO:0000256" key="2">
    <source>
        <dbReference type="ARBA" id="ARBA00023242"/>
    </source>
</evidence>
<dbReference type="AlphaFoldDB" id="A0ABD0P4A5"/>
<dbReference type="InterPro" id="IPR047174">
    <property type="entry name" value="BAZ1B"/>
</dbReference>
<feature type="non-terminal residue" evidence="4">
    <location>
        <position position="86"/>
    </location>
</feature>
<protein>
    <recommendedName>
        <fullName evidence="3">WHIM2 domain-containing protein</fullName>
    </recommendedName>
</protein>
<evidence type="ECO:0000256" key="1">
    <source>
        <dbReference type="ARBA" id="ARBA00004123"/>
    </source>
</evidence>
<feature type="domain" description="WHIM2" evidence="3">
    <location>
        <begin position="27"/>
        <end position="58"/>
    </location>
</feature>
<dbReference type="PANTHER" id="PTHR46802:SF1">
    <property type="entry name" value="TYROSINE-PROTEIN KINASE BAZ1B"/>
    <property type="match status" value="1"/>
</dbReference>
<sequence>EEERIRRQKAAAEKAFQEAVTKAKLVMRRTPLGTDRNHNRYWLFSDVVPGLYIEKGWVHESIDYTFTLPPEEEPVSTEEDKEEETE</sequence>
<proteinExistence type="predicted"/>
<reference evidence="4 5" key="1">
    <citation type="submission" date="2024-05" db="EMBL/GenBank/DDBJ databases">
        <title>Genome sequencing and assembly of Indian major carp, Cirrhinus mrigala (Hamilton, 1822).</title>
        <authorList>
            <person name="Mohindra V."/>
            <person name="Chowdhury L.M."/>
            <person name="Lal K."/>
            <person name="Jena J.K."/>
        </authorList>
    </citation>
    <scope>NUCLEOTIDE SEQUENCE [LARGE SCALE GENOMIC DNA]</scope>
    <source>
        <strain evidence="4">CM1030</strain>
        <tissue evidence="4">Blood</tissue>
    </source>
</reference>
<keyword evidence="2" id="KW-0539">Nucleus</keyword>
<evidence type="ECO:0000259" key="3">
    <source>
        <dbReference type="Pfam" id="PF15613"/>
    </source>
</evidence>
<dbReference type="GO" id="GO:0005634">
    <property type="term" value="C:nucleus"/>
    <property type="evidence" value="ECO:0007669"/>
    <property type="project" value="UniProtKB-SubCell"/>
</dbReference>